<protein>
    <recommendedName>
        <fullName evidence="3">Lipocalin-like domain-containing protein</fullName>
    </recommendedName>
</protein>
<reference evidence="1 2" key="1">
    <citation type="submission" date="2023-09" db="EMBL/GenBank/DDBJ databases">
        <authorList>
            <person name="Rey-Velasco X."/>
        </authorList>
    </citation>
    <scope>NUCLEOTIDE SEQUENCE [LARGE SCALE GENOMIC DNA]</scope>
    <source>
        <strain evidence="1 2">P007</strain>
    </source>
</reference>
<evidence type="ECO:0000313" key="1">
    <source>
        <dbReference type="EMBL" id="MDT0622678.1"/>
    </source>
</evidence>
<dbReference type="EMBL" id="JAVRHU010000005">
    <property type="protein sequence ID" value="MDT0622678.1"/>
    <property type="molecule type" value="Genomic_DNA"/>
</dbReference>
<organism evidence="1 2">
    <name type="scientific">Croceitalea vernalis</name>
    <dbReference type="NCBI Taxonomy" id="3075599"/>
    <lineage>
        <taxon>Bacteria</taxon>
        <taxon>Pseudomonadati</taxon>
        <taxon>Bacteroidota</taxon>
        <taxon>Flavobacteriia</taxon>
        <taxon>Flavobacteriales</taxon>
        <taxon>Flavobacteriaceae</taxon>
        <taxon>Croceitalea</taxon>
    </lineage>
</organism>
<sequence length="249" mass="29026">MKGFLPFLLLLIVSCKGDMEKLDDKIDLRGRTFVLNPTNDKGILTIQFMDSTCNIFEVHEFNQPWRLVNFENSNTLVLGRLMIALHQLNDSTITGLNIGEKETKLILNEKRPKWKLDKILGKWTEEIWVGIENSKIPPPPPAIPEHDTIWPPYYEIYKNKIISYCLGIDSTETQLDNSLVYFNMKKKLHTDFVGYQNSWKILDVSDSVLTIERRYTKKTFDAHTSHYLDSIETVRLIKKRKLTMAIIYS</sequence>
<accession>A0ABU3BKI2</accession>
<dbReference type="Proteomes" id="UP001250662">
    <property type="component" value="Unassembled WGS sequence"/>
</dbReference>
<comment type="caution">
    <text evidence="1">The sequence shown here is derived from an EMBL/GenBank/DDBJ whole genome shotgun (WGS) entry which is preliminary data.</text>
</comment>
<keyword evidence="2" id="KW-1185">Reference proteome</keyword>
<dbReference type="RefSeq" id="WP_311388376.1">
    <property type="nucleotide sequence ID" value="NZ_JAVRHU010000005.1"/>
</dbReference>
<evidence type="ECO:0008006" key="3">
    <source>
        <dbReference type="Google" id="ProtNLM"/>
    </source>
</evidence>
<gene>
    <name evidence="1" type="ORF">RM520_13695</name>
</gene>
<evidence type="ECO:0000313" key="2">
    <source>
        <dbReference type="Proteomes" id="UP001250662"/>
    </source>
</evidence>
<proteinExistence type="predicted"/>
<name>A0ABU3BKI2_9FLAO</name>
<dbReference type="PROSITE" id="PS51257">
    <property type="entry name" value="PROKAR_LIPOPROTEIN"/>
    <property type="match status" value="1"/>
</dbReference>